<reference evidence="2" key="1">
    <citation type="submission" date="2019-08" db="EMBL/GenBank/DDBJ databases">
        <authorList>
            <person name="Kucharzyk K."/>
            <person name="Murdoch R.W."/>
            <person name="Higgins S."/>
            <person name="Loffler F."/>
        </authorList>
    </citation>
    <scope>NUCLEOTIDE SEQUENCE</scope>
</reference>
<dbReference type="InterPro" id="IPR036291">
    <property type="entry name" value="NAD(P)-bd_dom_sf"/>
</dbReference>
<dbReference type="Pfam" id="PF13380">
    <property type="entry name" value="CoA_binding_2"/>
    <property type="match status" value="1"/>
</dbReference>
<proteinExistence type="predicted"/>
<protein>
    <recommendedName>
        <fullName evidence="1">CoA-binding domain-containing protein</fullName>
    </recommendedName>
</protein>
<dbReference type="EMBL" id="VSSQ01095106">
    <property type="protein sequence ID" value="MPN39346.1"/>
    <property type="molecule type" value="Genomic_DNA"/>
</dbReference>
<evidence type="ECO:0000259" key="1">
    <source>
        <dbReference type="Pfam" id="PF13380"/>
    </source>
</evidence>
<evidence type="ECO:0000313" key="2">
    <source>
        <dbReference type="EMBL" id="MPN39346.1"/>
    </source>
</evidence>
<sequence length="127" mass="14277">MDGQNLLGYKNWVVVGDVLNSEKYAHRILNSLKEHDFNAVGVHPNSKDESVYRSLKDVPYGIDVIDLCINPIQGEKMLIEAKELGIDKVLIQPGAQSEEILSFCRENGIIAIEGCALVELSYYNRKR</sequence>
<dbReference type="AlphaFoldDB" id="A0A645HL68"/>
<gene>
    <name evidence="2" type="ORF">SDC9_186874</name>
</gene>
<feature type="domain" description="CoA-binding" evidence="1">
    <location>
        <begin position="10"/>
        <end position="120"/>
    </location>
</feature>
<accession>A0A645HL68</accession>
<dbReference type="InterPro" id="IPR003781">
    <property type="entry name" value="CoA-bd"/>
</dbReference>
<name>A0A645HL68_9ZZZZ</name>
<dbReference type="Gene3D" id="3.40.50.720">
    <property type="entry name" value="NAD(P)-binding Rossmann-like Domain"/>
    <property type="match status" value="1"/>
</dbReference>
<comment type="caution">
    <text evidence="2">The sequence shown here is derived from an EMBL/GenBank/DDBJ whole genome shotgun (WGS) entry which is preliminary data.</text>
</comment>
<dbReference type="PANTHER" id="PTHR33303">
    <property type="entry name" value="CYTOPLASMIC PROTEIN-RELATED"/>
    <property type="match status" value="1"/>
</dbReference>
<dbReference type="SUPFAM" id="SSF51735">
    <property type="entry name" value="NAD(P)-binding Rossmann-fold domains"/>
    <property type="match status" value="1"/>
</dbReference>
<organism evidence="2">
    <name type="scientific">bioreactor metagenome</name>
    <dbReference type="NCBI Taxonomy" id="1076179"/>
    <lineage>
        <taxon>unclassified sequences</taxon>
        <taxon>metagenomes</taxon>
        <taxon>ecological metagenomes</taxon>
    </lineage>
</organism>
<dbReference type="PANTHER" id="PTHR33303:SF2">
    <property type="entry name" value="COA-BINDING DOMAIN-CONTAINING PROTEIN"/>
    <property type="match status" value="1"/>
</dbReference>